<dbReference type="Gene3D" id="3.40.50.1820">
    <property type="entry name" value="alpha/beta hydrolase"/>
    <property type="match status" value="1"/>
</dbReference>
<keyword evidence="8 9" id="KW-0624">Polysaccharide degradation</keyword>
<protein>
    <recommendedName>
        <fullName evidence="9">Carboxylic ester hydrolase</fullName>
        <ecNumber evidence="9">3.1.1.-</ecNumber>
    </recommendedName>
</protein>
<feature type="compositionally biased region" description="Low complexity" evidence="10">
    <location>
        <begin position="295"/>
        <end position="320"/>
    </location>
</feature>
<evidence type="ECO:0000256" key="6">
    <source>
        <dbReference type="ARBA" id="ARBA00023180"/>
    </source>
</evidence>
<feature type="region of interest" description="Disordered" evidence="10">
    <location>
        <begin position="295"/>
        <end position="329"/>
    </location>
</feature>
<proteinExistence type="inferred from homology"/>
<evidence type="ECO:0000256" key="2">
    <source>
        <dbReference type="ARBA" id="ARBA00022487"/>
    </source>
</evidence>
<feature type="domain" description="CBM1" evidence="12">
    <location>
        <begin position="327"/>
        <end position="363"/>
    </location>
</feature>
<evidence type="ECO:0000256" key="3">
    <source>
        <dbReference type="ARBA" id="ARBA00022525"/>
    </source>
</evidence>
<dbReference type="GO" id="GO:0005576">
    <property type="term" value="C:extracellular region"/>
    <property type="evidence" value="ECO:0007669"/>
    <property type="project" value="UniProtKB-SubCell"/>
</dbReference>
<name>A0A8K0TEY9_9PEZI</name>
<dbReference type="GO" id="GO:0052689">
    <property type="term" value="F:carboxylic ester hydrolase activity"/>
    <property type="evidence" value="ECO:0007669"/>
    <property type="project" value="UniProtKB-KW"/>
</dbReference>
<evidence type="ECO:0000256" key="1">
    <source>
        <dbReference type="ARBA" id="ARBA00004613"/>
    </source>
</evidence>
<feature type="signal peptide" evidence="11">
    <location>
        <begin position="1"/>
        <end position="15"/>
    </location>
</feature>
<dbReference type="NCBIfam" id="TIGR01840">
    <property type="entry name" value="esterase_phb"/>
    <property type="match status" value="1"/>
</dbReference>
<keyword evidence="4 11" id="KW-0732">Signal</keyword>
<dbReference type="Pfam" id="PF00734">
    <property type="entry name" value="CBM_1"/>
    <property type="match status" value="1"/>
</dbReference>
<dbReference type="PANTHER" id="PTHR43037:SF3">
    <property type="entry name" value="FERULOYL ESTERASE B"/>
    <property type="match status" value="1"/>
</dbReference>
<keyword evidence="7 9" id="KW-0119">Carbohydrate metabolism</keyword>
<dbReference type="PANTHER" id="PTHR43037">
    <property type="entry name" value="UNNAMED PRODUCT-RELATED"/>
    <property type="match status" value="1"/>
</dbReference>
<evidence type="ECO:0000256" key="11">
    <source>
        <dbReference type="SAM" id="SignalP"/>
    </source>
</evidence>
<evidence type="ECO:0000256" key="4">
    <source>
        <dbReference type="ARBA" id="ARBA00022729"/>
    </source>
</evidence>
<dbReference type="PROSITE" id="PS51164">
    <property type="entry name" value="CBM1_2"/>
    <property type="match status" value="1"/>
</dbReference>
<evidence type="ECO:0000259" key="12">
    <source>
        <dbReference type="PROSITE" id="PS51164"/>
    </source>
</evidence>
<dbReference type="SUPFAM" id="SSF53474">
    <property type="entry name" value="alpha/beta-Hydrolases"/>
    <property type="match status" value="2"/>
</dbReference>
<comment type="function">
    <text evidence="9">Esterase involved in the hydrolysis of xylan, a major structural heterogeneous polysaccharide found in plant biomass representing the second most abundant polysaccharide in the biosphere, after cellulose.</text>
</comment>
<comment type="subcellular location">
    <subcellularLocation>
        <location evidence="1 9">Secreted</location>
    </subcellularLocation>
</comment>
<sequence length="365" mass="38067">MRFLLSLAAASTALAASLQQVSGWGSGPSGVSMFVYAPDRLAANPPIIVATHPCGGSAQQMYSSTRLPALADQHGFVLIYPQTTRYSNCWDVFSPSALTHGGGSDPGAIVSMVSYALSRYGGDASRVSVVGVSSGAMLANVLAGAYPDVFEAAASFSGVPAACFAGAPAATPMSPNQTCAQAQGPIVKTAREWGNFARNMYPGYEGRRTRMQIWHGTADTLVVFAHLAEQLKQWSDVLGVSLTREVAGVPASQYRQYVYGDGTQLQGYRGEGVGHTVPVFEQQVLEFFGILGGTAPPASTGPPRTTTTAVTSRTTSSGGPITPPPGPSQTLWGQCGGNGWNGPTACVTTARCTTQNAWYAQCVPR</sequence>
<dbReference type="InterPro" id="IPR029058">
    <property type="entry name" value="AB_hydrolase_fold"/>
</dbReference>
<dbReference type="EC" id="3.1.1.-" evidence="9"/>
<dbReference type="InterPro" id="IPR050955">
    <property type="entry name" value="Plant_Biomass_Hydrol_Est"/>
</dbReference>
<dbReference type="EMBL" id="JAGPXD010000003">
    <property type="protein sequence ID" value="KAH7361532.1"/>
    <property type="molecule type" value="Genomic_DNA"/>
</dbReference>
<accession>A0A8K0TEY9</accession>
<gene>
    <name evidence="13" type="ORF">B0T11DRAFT_254869</name>
</gene>
<evidence type="ECO:0000256" key="5">
    <source>
        <dbReference type="ARBA" id="ARBA00022801"/>
    </source>
</evidence>
<dbReference type="PROSITE" id="PS00562">
    <property type="entry name" value="CBM1_1"/>
    <property type="match status" value="1"/>
</dbReference>
<reference evidence="13" key="1">
    <citation type="journal article" date="2021" name="Nat. Commun.">
        <title>Genetic determinants of endophytism in the Arabidopsis root mycobiome.</title>
        <authorList>
            <person name="Mesny F."/>
            <person name="Miyauchi S."/>
            <person name="Thiergart T."/>
            <person name="Pickel B."/>
            <person name="Atanasova L."/>
            <person name="Karlsson M."/>
            <person name="Huettel B."/>
            <person name="Barry K.W."/>
            <person name="Haridas S."/>
            <person name="Chen C."/>
            <person name="Bauer D."/>
            <person name="Andreopoulos W."/>
            <person name="Pangilinan J."/>
            <person name="LaButti K."/>
            <person name="Riley R."/>
            <person name="Lipzen A."/>
            <person name="Clum A."/>
            <person name="Drula E."/>
            <person name="Henrissat B."/>
            <person name="Kohler A."/>
            <person name="Grigoriev I.V."/>
            <person name="Martin F.M."/>
            <person name="Hacquard S."/>
        </authorList>
    </citation>
    <scope>NUCLEOTIDE SEQUENCE</scope>
    <source>
        <strain evidence="13">MPI-CAGE-AT-0016</strain>
    </source>
</reference>
<evidence type="ECO:0000313" key="13">
    <source>
        <dbReference type="EMBL" id="KAH7361532.1"/>
    </source>
</evidence>
<keyword evidence="6" id="KW-0325">Glycoprotein</keyword>
<evidence type="ECO:0000313" key="14">
    <source>
        <dbReference type="Proteomes" id="UP000813385"/>
    </source>
</evidence>
<dbReference type="OrthoDB" id="2425929at2759"/>
<dbReference type="GO" id="GO:0045493">
    <property type="term" value="P:xylan catabolic process"/>
    <property type="evidence" value="ECO:0007669"/>
    <property type="project" value="UniProtKB-UniRule"/>
</dbReference>
<keyword evidence="14" id="KW-1185">Reference proteome</keyword>
<evidence type="ECO:0000256" key="8">
    <source>
        <dbReference type="ARBA" id="ARBA00023326"/>
    </source>
</evidence>
<evidence type="ECO:0000256" key="9">
    <source>
        <dbReference type="RuleBase" id="RU367147"/>
    </source>
</evidence>
<dbReference type="Proteomes" id="UP000813385">
    <property type="component" value="Unassembled WGS sequence"/>
</dbReference>
<dbReference type="InterPro" id="IPR000254">
    <property type="entry name" value="CBD"/>
</dbReference>
<keyword evidence="5 9" id="KW-0378">Hydrolase</keyword>
<feature type="chain" id="PRO_5035447810" description="Carboxylic ester hydrolase" evidence="11">
    <location>
        <begin position="16"/>
        <end position="365"/>
    </location>
</feature>
<evidence type="ECO:0000256" key="7">
    <source>
        <dbReference type="ARBA" id="ARBA00023277"/>
    </source>
</evidence>
<comment type="caution">
    <text evidence="13">The sequence shown here is derived from an EMBL/GenBank/DDBJ whole genome shotgun (WGS) entry which is preliminary data.</text>
</comment>
<dbReference type="GO" id="GO:0030248">
    <property type="term" value="F:cellulose binding"/>
    <property type="evidence" value="ECO:0007669"/>
    <property type="project" value="InterPro"/>
</dbReference>
<organism evidence="13 14">
    <name type="scientific">Plectosphaerella cucumerina</name>
    <dbReference type="NCBI Taxonomy" id="40658"/>
    <lineage>
        <taxon>Eukaryota</taxon>
        <taxon>Fungi</taxon>
        <taxon>Dikarya</taxon>
        <taxon>Ascomycota</taxon>
        <taxon>Pezizomycotina</taxon>
        <taxon>Sordariomycetes</taxon>
        <taxon>Hypocreomycetidae</taxon>
        <taxon>Glomerellales</taxon>
        <taxon>Plectosphaerellaceae</taxon>
        <taxon>Plectosphaerella</taxon>
    </lineage>
</organism>
<keyword evidence="2 9" id="KW-0719">Serine esterase</keyword>
<dbReference type="AlphaFoldDB" id="A0A8K0TEY9"/>
<dbReference type="SMART" id="SM00236">
    <property type="entry name" value="fCBD"/>
    <property type="match status" value="1"/>
</dbReference>
<keyword evidence="3 9" id="KW-0964">Secreted</keyword>
<evidence type="ECO:0000256" key="10">
    <source>
        <dbReference type="SAM" id="MobiDB-lite"/>
    </source>
</evidence>
<comment type="similarity">
    <text evidence="9">Belongs to the carbohydrate esterase 1 (CE1) family.</text>
</comment>
<dbReference type="Pfam" id="PF10503">
    <property type="entry name" value="Esterase_PHB"/>
    <property type="match status" value="1"/>
</dbReference>
<dbReference type="InterPro" id="IPR010126">
    <property type="entry name" value="Esterase_phb"/>
</dbReference>